<dbReference type="GO" id="GO:0008360">
    <property type="term" value="P:regulation of cell shape"/>
    <property type="evidence" value="ECO:0007669"/>
    <property type="project" value="UniProtKB-KW"/>
</dbReference>
<comment type="similarity">
    <text evidence="2">Belongs to the MreD family.</text>
</comment>
<evidence type="ECO:0000256" key="5">
    <source>
        <dbReference type="ARBA" id="ARBA00022960"/>
    </source>
</evidence>
<feature type="transmembrane region" description="Helical" evidence="8">
    <location>
        <begin position="70"/>
        <end position="89"/>
    </location>
</feature>
<feature type="transmembrane region" description="Helical" evidence="8">
    <location>
        <begin position="143"/>
        <end position="165"/>
    </location>
</feature>
<evidence type="ECO:0000313" key="10">
    <source>
        <dbReference type="Proteomes" id="UP000184164"/>
    </source>
</evidence>
<protein>
    <submittedName>
        <fullName evidence="9">Rod shape-determining protein MreD</fullName>
    </submittedName>
</protein>
<evidence type="ECO:0000256" key="7">
    <source>
        <dbReference type="ARBA" id="ARBA00023136"/>
    </source>
</evidence>
<dbReference type="InterPro" id="IPR007227">
    <property type="entry name" value="Cell_shape_determining_MreD"/>
</dbReference>
<dbReference type="STRING" id="1484053.SAMN05444274_11517"/>
<organism evidence="9 10">
    <name type="scientific">Mariniphaga anaerophila</name>
    <dbReference type="NCBI Taxonomy" id="1484053"/>
    <lineage>
        <taxon>Bacteria</taxon>
        <taxon>Pseudomonadati</taxon>
        <taxon>Bacteroidota</taxon>
        <taxon>Bacteroidia</taxon>
        <taxon>Marinilabiliales</taxon>
        <taxon>Prolixibacteraceae</taxon>
        <taxon>Mariniphaga</taxon>
    </lineage>
</organism>
<feature type="transmembrane region" description="Helical" evidence="8">
    <location>
        <begin position="35"/>
        <end position="64"/>
    </location>
</feature>
<dbReference type="OrthoDB" id="1132160at2"/>
<keyword evidence="5" id="KW-0133">Cell shape</keyword>
<keyword evidence="4 8" id="KW-0812">Transmembrane</keyword>
<name>A0A1M5FVS9_9BACT</name>
<accession>A0A1M5FVS9</accession>
<dbReference type="AlphaFoldDB" id="A0A1M5FVS9"/>
<dbReference type="GO" id="GO:0005886">
    <property type="term" value="C:plasma membrane"/>
    <property type="evidence" value="ECO:0007669"/>
    <property type="project" value="UniProtKB-SubCell"/>
</dbReference>
<sequence>MIGRLIKYGVMFVVLVLMQVLVLNQVQLSGYINPFIYVLFIMLLPVSTPRYLLLILGFLIGFVVDIFSNSLGIHAAATVFIAFVRPFVISSISTREEDRNEYPGLRQNKFSWFLSYTAIMVLLHHFVLFYLEYFTFSHFFLTFLRVLLSSVFSIFIIVLSQFIIFRE</sequence>
<keyword evidence="3" id="KW-1003">Cell membrane</keyword>
<evidence type="ECO:0000256" key="6">
    <source>
        <dbReference type="ARBA" id="ARBA00022989"/>
    </source>
</evidence>
<evidence type="ECO:0000256" key="2">
    <source>
        <dbReference type="ARBA" id="ARBA00007776"/>
    </source>
</evidence>
<evidence type="ECO:0000256" key="3">
    <source>
        <dbReference type="ARBA" id="ARBA00022475"/>
    </source>
</evidence>
<dbReference type="EMBL" id="FQUM01000015">
    <property type="protein sequence ID" value="SHF95670.1"/>
    <property type="molecule type" value="Genomic_DNA"/>
</dbReference>
<gene>
    <name evidence="9" type="ORF">SAMN05444274_11517</name>
</gene>
<comment type="subcellular location">
    <subcellularLocation>
        <location evidence="1">Cell membrane</location>
        <topology evidence="1">Multi-pass membrane protein</topology>
    </subcellularLocation>
</comment>
<reference evidence="9 10" key="1">
    <citation type="submission" date="2016-11" db="EMBL/GenBank/DDBJ databases">
        <authorList>
            <person name="Jaros S."/>
            <person name="Januszkiewicz K."/>
            <person name="Wedrychowicz H."/>
        </authorList>
    </citation>
    <scope>NUCLEOTIDE SEQUENCE [LARGE SCALE GENOMIC DNA]</scope>
    <source>
        <strain evidence="9 10">DSM 26910</strain>
    </source>
</reference>
<evidence type="ECO:0000256" key="8">
    <source>
        <dbReference type="SAM" id="Phobius"/>
    </source>
</evidence>
<proteinExistence type="inferred from homology"/>
<evidence type="ECO:0000313" key="9">
    <source>
        <dbReference type="EMBL" id="SHF95670.1"/>
    </source>
</evidence>
<dbReference type="Proteomes" id="UP000184164">
    <property type="component" value="Unassembled WGS sequence"/>
</dbReference>
<dbReference type="RefSeq" id="WP_083570869.1">
    <property type="nucleotide sequence ID" value="NZ_FQUM01000015.1"/>
</dbReference>
<keyword evidence="7 8" id="KW-0472">Membrane</keyword>
<evidence type="ECO:0000256" key="4">
    <source>
        <dbReference type="ARBA" id="ARBA00022692"/>
    </source>
</evidence>
<feature type="transmembrane region" description="Helical" evidence="8">
    <location>
        <begin position="6"/>
        <end position="23"/>
    </location>
</feature>
<feature type="transmembrane region" description="Helical" evidence="8">
    <location>
        <begin position="110"/>
        <end position="131"/>
    </location>
</feature>
<keyword evidence="10" id="KW-1185">Reference proteome</keyword>
<evidence type="ECO:0000256" key="1">
    <source>
        <dbReference type="ARBA" id="ARBA00004651"/>
    </source>
</evidence>
<keyword evidence="6 8" id="KW-1133">Transmembrane helix</keyword>
<dbReference type="NCBIfam" id="TIGR03426">
    <property type="entry name" value="shape_MreD"/>
    <property type="match status" value="1"/>
</dbReference>